<sequence length="86" mass="9900">MKANSFLISANFRIVSAIFSIRSAKTVMVVRDFGEFVFIISNKILKLSKRVWKKGFSKKLFLLLKSDWISSIPGKEGNEFRKSIRV</sequence>
<dbReference type="Proteomes" id="UP000276407">
    <property type="component" value="Chromosome 1"/>
</dbReference>
<accession>A0AAD0XPZ2</accession>
<name>A0AAD0XPZ2_9LEPT</name>
<dbReference type="KEGG" id="lkm:EFP84_09565"/>
<proteinExistence type="predicted"/>
<organism evidence="1 2">
    <name type="scientific">Leptospira kmetyi</name>
    <dbReference type="NCBI Taxonomy" id="408139"/>
    <lineage>
        <taxon>Bacteria</taxon>
        <taxon>Pseudomonadati</taxon>
        <taxon>Spirochaetota</taxon>
        <taxon>Spirochaetia</taxon>
        <taxon>Leptospirales</taxon>
        <taxon>Leptospiraceae</taxon>
        <taxon>Leptospira</taxon>
    </lineage>
</organism>
<reference evidence="1 2" key="1">
    <citation type="submission" date="2018-11" db="EMBL/GenBank/DDBJ databases">
        <title>Complete genome sequence of Leptospira kmetyi isolate LS 001/16 from soil sample associated with a leptospirosis patient in Kelantan.</title>
        <authorList>
            <person name="Muhammad Yusoff F."/>
            <person name="Muhammad Yusoff S."/>
            <person name="Ahmad M.N."/>
            <person name="Yusof N.Y."/>
            <person name="Aziah I."/>
        </authorList>
    </citation>
    <scope>NUCLEOTIDE SEQUENCE [LARGE SCALE GENOMIC DNA]</scope>
    <source>
        <strain evidence="1 2">LS 001/16</strain>
    </source>
</reference>
<dbReference type="AlphaFoldDB" id="A0AAD0XPZ2"/>
<dbReference type="EMBL" id="CP033614">
    <property type="protein sequence ID" value="AYV55732.1"/>
    <property type="molecule type" value="Genomic_DNA"/>
</dbReference>
<gene>
    <name evidence="1" type="ORF">EFP84_09565</name>
</gene>
<evidence type="ECO:0000313" key="1">
    <source>
        <dbReference type="EMBL" id="AYV55732.1"/>
    </source>
</evidence>
<evidence type="ECO:0000313" key="2">
    <source>
        <dbReference type="Proteomes" id="UP000276407"/>
    </source>
</evidence>
<protein>
    <submittedName>
        <fullName evidence="1">Uncharacterized protein</fullName>
    </submittedName>
</protein>